<reference evidence="1" key="1">
    <citation type="journal article" date="2014" name="PLoS ONE">
        <title>Transcriptome-Based Identification of ABC Transporters in the Western Tarnished Plant Bug Lygus hesperus.</title>
        <authorList>
            <person name="Hull J.J."/>
            <person name="Chaney K."/>
            <person name="Geib S.M."/>
            <person name="Fabrick J.A."/>
            <person name="Brent C.S."/>
            <person name="Walsh D."/>
            <person name="Lavine L.C."/>
        </authorList>
    </citation>
    <scope>NUCLEOTIDE SEQUENCE</scope>
</reference>
<protein>
    <submittedName>
        <fullName evidence="1">Putative rhamnogalacturonase A</fullName>
    </submittedName>
</protein>
<name>A0A0A9XRW4_LYGHE</name>
<sequence>MIVLLQLRYIGVPITLADRIVQTLGILEYFQNESPALRELLGSSGTDDSAEDETVLSYDGALTNITDALLKNVYKWLQEYIHEIETNTRLFPSLGSINATVSPVCVQVLSTLKHLPKYEEILNTAL</sequence>
<dbReference type="AlphaFoldDB" id="A0A0A9XRW4"/>
<organism evidence="1">
    <name type="scientific">Lygus hesperus</name>
    <name type="common">Western plant bug</name>
    <dbReference type="NCBI Taxonomy" id="30085"/>
    <lineage>
        <taxon>Eukaryota</taxon>
        <taxon>Metazoa</taxon>
        <taxon>Ecdysozoa</taxon>
        <taxon>Arthropoda</taxon>
        <taxon>Hexapoda</taxon>
        <taxon>Insecta</taxon>
        <taxon>Pterygota</taxon>
        <taxon>Neoptera</taxon>
        <taxon>Paraneoptera</taxon>
        <taxon>Hemiptera</taxon>
        <taxon>Heteroptera</taxon>
        <taxon>Panheteroptera</taxon>
        <taxon>Cimicomorpha</taxon>
        <taxon>Miridae</taxon>
        <taxon>Mirini</taxon>
        <taxon>Lygus</taxon>
    </lineage>
</organism>
<feature type="non-terminal residue" evidence="1">
    <location>
        <position position="126"/>
    </location>
</feature>
<accession>A0A0A9XRW4</accession>
<dbReference type="EMBL" id="GBHO01020940">
    <property type="protein sequence ID" value="JAG22664.1"/>
    <property type="molecule type" value="Transcribed_RNA"/>
</dbReference>
<proteinExistence type="predicted"/>
<gene>
    <name evidence="1" type="primary">rhgA</name>
    <name evidence="1" type="ORF">CM83_9403</name>
</gene>
<reference evidence="1" key="2">
    <citation type="submission" date="2014-07" db="EMBL/GenBank/DDBJ databases">
        <authorList>
            <person name="Hull J."/>
        </authorList>
    </citation>
    <scope>NUCLEOTIDE SEQUENCE</scope>
</reference>
<evidence type="ECO:0000313" key="1">
    <source>
        <dbReference type="EMBL" id="JAG22664.1"/>
    </source>
</evidence>